<keyword evidence="2" id="KW-1133">Transmembrane helix</keyword>
<gene>
    <name evidence="4" type="ORF">GCM10011571_08780</name>
</gene>
<keyword evidence="2" id="KW-0812">Transmembrane</keyword>
<evidence type="ECO:0000313" key="5">
    <source>
        <dbReference type="Proteomes" id="UP000625210"/>
    </source>
</evidence>
<evidence type="ECO:0000256" key="2">
    <source>
        <dbReference type="SAM" id="Phobius"/>
    </source>
</evidence>
<evidence type="ECO:0000259" key="3">
    <source>
        <dbReference type="Pfam" id="PF11127"/>
    </source>
</evidence>
<sequence>MQKNVGTWDAIMRITLGLAGLAWSISRMSQRSNQGMPLLVALVSGMKVAEGITRFCPLLYTMGVSTEETSIKKRNVTGIGDTKQSKAGSSSDPFNPEDSTIY</sequence>
<dbReference type="Pfam" id="PF11127">
    <property type="entry name" value="YgaP-like_TM"/>
    <property type="match status" value="1"/>
</dbReference>
<dbReference type="Proteomes" id="UP000625210">
    <property type="component" value="Unassembled WGS sequence"/>
</dbReference>
<reference evidence="4" key="2">
    <citation type="submission" date="2020-09" db="EMBL/GenBank/DDBJ databases">
        <authorList>
            <person name="Sun Q."/>
            <person name="Zhou Y."/>
        </authorList>
    </citation>
    <scope>NUCLEOTIDE SEQUENCE</scope>
    <source>
        <strain evidence="4">CGMCC 1.15179</strain>
    </source>
</reference>
<protein>
    <recommendedName>
        <fullName evidence="3">Inner membrane protein YgaP-like transmembrane domain-containing protein</fullName>
    </recommendedName>
</protein>
<feature type="compositionally biased region" description="Polar residues" evidence="1">
    <location>
        <begin position="85"/>
        <end position="102"/>
    </location>
</feature>
<keyword evidence="5" id="KW-1185">Reference proteome</keyword>
<accession>A0A8J2VHQ3</accession>
<proteinExistence type="predicted"/>
<dbReference type="AlphaFoldDB" id="A0A8J2VHQ3"/>
<feature type="domain" description="Inner membrane protein YgaP-like transmembrane" evidence="3">
    <location>
        <begin position="1"/>
        <end position="68"/>
    </location>
</feature>
<keyword evidence="2" id="KW-0472">Membrane</keyword>
<feature type="region of interest" description="Disordered" evidence="1">
    <location>
        <begin position="73"/>
        <end position="102"/>
    </location>
</feature>
<name>A0A8J2VHQ3_9BACL</name>
<comment type="caution">
    <text evidence="4">The sequence shown here is derived from an EMBL/GenBank/DDBJ whole genome shotgun (WGS) entry which is preliminary data.</text>
</comment>
<reference evidence="4" key="1">
    <citation type="journal article" date="2014" name="Int. J. Syst. Evol. Microbiol.">
        <title>Complete genome sequence of Corynebacterium casei LMG S-19264T (=DSM 44701T), isolated from a smear-ripened cheese.</title>
        <authorList>
            <consortium name="US DOE Joint Genome Institute (JGI-PGF)"/>
            <person name="Walter F."/>
            <person name="Albersmeier A."/>
            <person name="Kalinowski J."/>
            <person name="Ruckert C."/>
        </authorList>
    </citation>
    <scope>NUCLEOTIDE SEQUENCE</scope>
    <source>
        <strain evidence="4">CGMCC 1.15179</strain>
    </source>
</reference>
<evidence type="ECO:0000256" key="1">
    <source>
        <dbReference type="SAM" id="MobiDB-lite"/>
    </source>
</evidence>
<feature type="transmembrane region" description="Helical" evidence="2">
    <location>
        <begin position="6"/>
        <end position="26"/>
    </location>
</feature>
<dbReference type="InterPro" id="IPR021309">
    <property type="entry name" value="YgaP-like_TM"/>
</dbReference>
<dbReference type="RefSeq" id="WP_188646658.1">
    <property type="nucleotide sequence ID" value="NZ_BMHQ01000002.1"/>
</dbReference>
<dbReference type="EMBL" id="BMHQ01000002">
    <property type="protein sequence ID" value="GGE09733.1"/>
    <property type="molecule type" value="Genomic_DNA"/>
</dbReference>
<organism evidence="4 5">
    <name type="scientific">Marinithermofilum abyssi</name>
    <dbReference type="NCBI Taxonomy" id="1571185"/>
    <lineage>
        <taxon>Bacteria</taxon>
        <taxon>Bacillati</taxon>
        <taxon>Bacillota</taxon>
        <taxon>Bacilli</taxon>
        <taxon>Bacillales</taxon>
        <taxon>Thermoactinomycetaceae</taxon>
        <taxon>Marinithermofilum</taxon>
    </lineage>
</organism>
<evidence type="ECO:0000313" key="4">
    <source>
        <dbReference type="EMBL" id="GGE09733.1"/>
    </source>
</evidence>